<dbReference type="Pfam" id="PF20772">
    <property type="entry name" value="TACO1_YebC_N"/>
    <property type="match status" value="1"/>
</dbReference>
<dbReference type="Gene3D" id="3.30.70.980">
    <property type="match status" value="2"/>
</dbReference>
<keyword evidence="5" id="KW-1185">Reference proteome</keyword>
<evidence type="ECO:0000256" key="1">
    <source>
        <dbReference type="ARBA" id="ARBA00008724"/>
    </source>
</evidence>
<name>A0A9W9YXL2_9CNID</name>
<dbReference type="AlphaFoldDB" id="A0A9W9YXL2"/>
<dbReference type="HAMAP" id="MF_00693">
    <property type="entry name" value="Transcrip_reg_TACO1"/>
    <property type="match status" value="1"/>
</dbReference>
<proteinExistence type="inferred from homology"/>
<evidence type="ECO:0000313" key="5">
    <source>
        <dbReference type="Proteomes" id="UP001163046"/>
    </source>
</evidence>
<dbReference type="InterPro" id="IPR029072">
    <property type="entry name" value="YebC-like"/>
</dbReference>
<dbReference type="EMBL" id="MU826849">
    <property type="protein sequence ID" value="KAJ7371285.1"/>
    <property type="molecule type" value="Genomic_DNA"/>
</dbReference>
<feature type="domain" description="TACO1/YebC-like second and third" evidence="2">
    <location>
        <begin position="119"/>
        <end position="294"/>
    </location>
</feature>
<protein>
    <recommendedName>
        <fullName evidence="6">Translational activator of cytochrome c oxidase 1</fullName>
    </recommendedName>
</protein>
<dbReference type="GO" id="GO:0005739">
    <property type="term" value="C:mitochondrion"/>
    <property type="evidence" value="ECO:0007669"/>
    <property type="project" value="TreeGrafter"/>
</dbReference>
<dbReference type="Proteomes" id="UP001163046">
    <property type="component" value="Unassembled WGS sequence"/>
</dbReference>
<dbReference type="InterPro" id="IPR049083">
    <property type="entry name" value="TACO1_YebC_N"/>
</dbReference>
<dbReference type="Gene3D" id="1.10.10.200">
    <property type="match status" value="1"/>
</dbReference>
<gene>
    <name evidence="4" type="ORF">OS493_026929</name>
</gene>
<reference evidence="4" key="1">
    <citation type="submission" date="2023-01" db="EMBL/GenBank/DDBJ databases">
        <title>Genome assembly of the deep-sea coral Lophelia pertusa.</title>
        <authorList>
            <person name="Herrera S."/>
            <person name="Cordes E."/>
        </authorList>
    </citation>
    <scope>NUCLEOTIDE SEQUENCE</scope>
    <source>
        <strain evidence="4">USNM1676648</strain>
        <tissue evidence="4">Polyp</tissue>
    </source>
</reference>
<dbReference type="InterPro" id="IPR048300">
    <property type="entry name" value="TACO1_YebC-like_2nd/3rd_dom"/>
</dbReference>
<evidence type="ECO:0000313" key="4">
    <source>
        <dbReference type="EMBL" id="KAJ7371285.1"/>
    </source>
</evidence>
<dbReference type="InterPro" id="IPR002876">
    <property type="entry name" value="Transcrip_reg_TACO1-like"/>
</dbReference>
<comment type="caution">
    <text evidence="4">The sequence shown here is derived from an EMBL/GenBank/DDBJ whole genome shotgun (WGS) entry which is preliminary data.</text>
</comment>
<dbReference type="Pfam" id="PF01709">
    <property type="entry name" value="Transcrip_reg"/>
    <property type="match status" value="1"/>
</dbReference>
<comment type="similarity">
    <text evidence="1">Belongs to the TACO1 family.</text>
</comment>
<feature type="domain" description="TACO1/YebC-like N-terminal" evidence="3">
    <location>
        <begin position="43"/>
        <end position="113"/>
    </location>
</feature>
<dbReference type="SUPFAM" id="SSF75625">
    <property type="entry name" value="YebC-like"/>
    <property type="match status" value="1"/>
</dbReference>
<evidence type="ECO:0000259" key="2">
    <source>
        <dbReference type="Pfam" id="PF01709"/>
    </source>
</evidence>
<dbReference type="PANTHER" id="PTHR12532:SF0">
    <property type="entry name" value="TRANSLATIONAL ACTIVATOR OF CYTOCHROME C OXIDASE 1"/>
    <property type="match status" value="1"/>
</dbReference>
<evidence type="ECO:0000259" key="3">
    <source>
        <dbReference type="Pfam" id="PF20772"/>
    </source>
</evidence>
<dbReference type="InterPro" id="IPR026564">
    <property type="entry name" value="Transcrip_reg_TACO1-like_dom3"/>
</dbReference>
<sequence length="308" mass="34627">MAAALTRNSRVFVTSFSSLVRQCCCPNISLNCSRIQLRYKGHSQWQNRKFKKADIDFARSKEFGKLSIEMITAVRESGADVRSNSRLEKLIERARSISMPKINIENAIKTGTGTKGNPYEASLLEVKGPGGCGLLVQLLTANKIKTKCELNTILRKNGGLFKDGGSLTFHYDHKGMITVEDFIFTEDKHKSPDYPDDESIDKAEEVAIECGAENLFFCESENGVKHIKFICAVEDTKQVHDDLSAKFPNRVLLSELEYIPRTLVSLSDEPLQQAEKLIDTLEEHLDVMRVYDNIEQYPSTTCKLFGST</sequence>
<dbReference type="InterPro" id="IPR017856">
    <property type="entry name" value="Integrase-like_N"/>
</dbReference>
<dbReference type="OrthoDB" id="2017544at2759"/>
<evidence type="ECO:0008006" key="6">
    <source>
        <dbReference type="Google" id="ProtNLM"/>
    </source>
</evidence>
<accession>A0A9W9YXL2</accession>
<organism evidence="4 5">
    <name type="scientific">Desmophyllum pertusum</name>
    <dbReference type="NCBI Taxonomy" id="174260"/>
    <lineage>
        <taxon>Eukaryota</taxon>
        <taxon>Metazoa</taxon>
        <taxon>Cnidaria</taxon>
        <taxon>Anthozoa</taxon>
        <taxon>Hexacorallia</taxon>
        <taxon>Scleractinia</taxon>
        <taxon>Caryophylliina</taxon>
        <taxon>Caryophylliidae</taxon>
        <taxon>Desmophyllum</taxon>
    </lineage>
</organism>
<dbReference type="PANTHER" id="PTHR12532">
    <property type="entry name" value="TRANSLATIONAL ACTIVATOR OF CYTOCHROME C OXIDASE 1"/>
    <property type="match status" value="1"/>
</dbReference>